<dbReference type="InterPro" id="IPR050559">
    <property type="entry name" value="P-Pant_transferase_sf"/>
</dbReference>
<dbReference type="PANTHER" id="PTHR12215:SF10">
    <property type="entry name" value="L-AMINOADIPATE-SEMIALDEHYDE DEHYDROGENASE-PHOSPHOPANTETHEINYL TRANSFERASE"/>
    <property type="match status" value="1"/>
</dbReference>
<sequence>MKQDTAVIFYSPLFKHNAAPAFPPDASWLHIFLIDEQSALQTGGLHSYQTALSASDLAQAESRKSERSKQTYVISRVALKRLIAEALHLEEINAIRLGIEAGGKPYIVEPKSQLHFNVSHSQGRIAIGLSYDRKIGIDLEYIDKTRRYERIAEHYFHQTERAWVNGDNANSFYQLWTLKEALVKAEGRGMAIPFNAFYFKNLQDYSFIPEPRTALDPHAWMFRHSIIENTYSLSVAYETLPDFSKPAASVWKYVHNKGFIPQPTAW</sequence>
<dbReference type="Pfam" id="PF01648">
    <property type="entry name" value="ACPS"/>
    <property type="match status" value="1"/>
</dbReference>
<dbReference type="PANTHER" id="PTHR12215">
    <property type="entry name" value="PHOSPHOPANTETHEINE TRANSFERASE"/>
    <property type="match status" value="1"/>
</dbReference>
<dbReference type="InterPro" id="IPR037143">
    <property type="entry name" value="4-PPantetheinyl_Trfase_dom_sf"/>
</dbReference>
<comment type="similarity">
    <text evidence="1">Belongs to the P-Pant transferase superfamily. Gsp/Sfp/HetI/AcpT family.</text>
</comment>
<dbReference type="Gene3D" id="3.90.470.20">
    <property type="entry name" value="4'-phosphopantetheinyl transferase domain"/>
    <property type="match status" value="2"/>
</dbReference>
<dbReference type="GO" id="GO:0019878">
    <property type="term" value="P:lysine biosynthetic process via aminoadipic acid"/>
    <property type="evidence" value="ECO:0007669"/>
    <property type="project" value="TreeGrafter"/>
</dbReference>
<gene>
    <name evidence="4" type="ORF">DRW07_16085</name>
</gene>
<dbReference type="GO" id="GO:0005829">
    <property type="term" value="C:cytosol"/>
    <property type="evidence" value="ECO:0007669"/>
    <property type="project" value="TreeGrafter"/>
</dbReference>
<proteinExistence type="inferred from homology"/>
<dbReference type="InterPro" id="IPR008278">
    <property type="entry name" value="4-PPantetheinyl_Trfase_dom"/>
</dbReference>
<dbReference type="AlphaFoldDB" id="A0A3N5YKG5"/>
<keyword evidence="2 4" id="KW-0808">Transferase</keyword>
<comment type="caution">
    <text evidence="4">The sequence shown here is derived from an EMBL/GenBank/DDBJ whole genome shotgun (WGS) entry which is preliminary data.</text>
</comment>
<organism evidence="4 5">
    <name type="scientific">Alteromonas sediminis</name>
    <dbReference type="NCBI Taxonomy" id="2259342"/>
    <lineage>
        <taxon>Bacteria</taxon>
        <taxon>Pseudomonadati</taxon>
        <taxon>Pseudomonadota</taxon>
        <taxon>Gammaproteobacteria</taxon>
        <taxon>Alteromonadales</taxon>
        <taxon>Alteromonadaceae</taxon>
        <taxon>Alteromonas/Salinimonas group</taxon>
        <taxon>Alteromonas</taxon>
    </lineage>
</organism>
<dbReference type="GO" id="GO:0008897">
    <property type="term" value="F:holo-[acyl-carrier-protein] synthase activity"/>
    <property type="evidence" value="ECO:0007669"/>
    <property type="project" value="InterPro"/>
</dbReference>
<evidence type="ECO:0000313" key="4">
    <source>
        <dbReference type="EMBL" id="RPJ65421.1"/>
    </source>
</evidence>
<evidence type="ECO:0000256" key="1">
    <source>
        <dbReference type="ARBA" id="ARBA00010990"/>
    </source>
</evidence>
<dbReference type="EMBL" id="RPOK01000005">
    <property type="protein sequence ID" value="RPJ65421.1"/>
    <property type="molecule type" value="Genomic_DNA"/>
</dbReference>
<dbReference type="Proteomes" id="UP000275281">
    <property type="component" value="Unassembled WGS sequence"/>
</dbReference>
<evidence type="ECO:0000256" key="2">
    <source>
        <dbReference type="ARBA" id="ARBA00022679"/>
    </source>
</evidence>
<dbReference type="OrthoDB" id="9808281at2"/>
<dbReference type="SUPFAM" id="SSF56214">
    <property type="entry name" value="4'-phosphopantetheinyl transferase"/>
    <property type="match status" value="2"/>
</dbReference>
<accession>A0A3N5YKG5</accession>
<protein>
    <submittedName>
        <fullName evidence="4">4'-phosphopantetheinyl transferase superfamily protein</fullName>
    </submittedName>
</protein>
<feature type="domain" description="4'-phosphopantetheinyl transferase" evidence="3">
    <location>
        <begin position="135"/>
        <end position="235"/>
    </location>
</feature>
<dbReference type="GO" id="GO:0000287">
    <property type="term" value="F:magnesium ion binding"/>
    <property type="evidence" value="ECO:0007669"/>
    <property type="project" value="InterPro"/>
</dbReference>
<keyword evidence="5" id="KW-1185">Reference proteome</keyword>
<evidence type="ECO:0000313" key="5">
    <source>
        <dbReference type="Proteomes" id="UP000275281"/>
    </source>
</evidence>
<reference evidence="4 5" key="1">
    <citation type="submission" date="2018-11" db="EMBL/GenBank/DDBJ databases">
        <authorList>
            <person name="Ye M.-Q."/>
            <person name="Du Z.-J."/>
        </authorList>
    </citation>
    <scope>NUCLEOTIDE SEQUENCE [LARGE SCALE GENOMIC DNA]</scope>
    <source>
        <strain evidence="4 5">U0105</strain>
    </source>
</reference>
<name>A0A3N5YKG5_9ALTE</name>
<evidence type="ECO:0000259" key="3">
    <source>
        <dbReference type="Pfam" id="PF01648"/>
    </source>
</evidence>